<reference evidence="2" key="1">
    <citation type="submission" date="2020-06" db="EMBL/GenBank/DDBJ databases">
        <authorList>
            <person name="Li T."/>
            <person name="Hu X."/>
            <person name="Zhang T."/>
            <person name="Song X."/>
            <person name="Zhang H."/>
            <person name="Dai N."/>
            <person name="Sheng W."/>
            <person name="Hou X."/>
            <person name="Wei L."/>
        </authorList>
    </citation>
    <scope>NUCLEOTIDE SEQUENCE</scope>
    <source>
        <strain evidence="2">G01</strain>
        <tissue evidence="2">Leaf</tissue>
    </source>
</reference>
<name>A0AAW2RKA3_9LAMI</name>
<accession>A0AAW2RKA3</accession>
<dbReference type="EMBL" id="JACGWK010000001">
    <property type="protein sequence ID" value="KAL0379846.1"/>
    <property type="molecule type" value="Genomic_DNA"/>
</dbReference>
<organism evidence="2">
    <name type="scientific">Sesamum angustifolium</name>
    <dbReference type="NCBI Taxonomy" id="2727405"/>
    <lineage>
        <taxon>Eukaryota</taxon>
        <taxon>Viridiplantae</taxon>
        <taxon>Streptophyta</taxon>
        <taxon>Embryophyta</taxon>
        <taxon>Tracheophyta</taxon>
        <taxon>Spermatophyta</taxon>
        <taxon>Magnoliopsida</taxon>
        <taxon>eudicotyledons</taxon>
        <taxon>Gunneridae</taxon>
        <taxon>Pentapetalae</taxon>
        <taxon>asterids</taxon>
        <taxon>lamiids</taxon>
        <taxon>Lamiales</taxon>
        <taxon>Pedaliaceae</taxon>
        <taxon>Sesamum</taxon>
    </lineage>
</organism>
<evidence type="ECO:0000313" key="2">
    <source>
        <dbReference type="EMBL" id="KAL0379846.1"/>
    </source>
</evidence>
<dbReference type="InterPro" id="IPR040381">
    <property type="entry name" value="At4g14450-like"/>
</dbReference>
<feature type="compositionally biased region" description="Basic and acidic residues" evidence="1">
    <location>
        <begin position="20"/>
        <end position="36"/>
    </location>
</feature>
<protein>
    <submittedName>
        <fullName evidence="2">Uncharacterized protein</fullName>
    </submittedName>
</protein>
<dbReference type="PANTHER" id="PTHR33912">
    <property type="entry name" value="OS01G0939400 PROTEIN"/>
    <property type="match status" value="1"/>
</dbReference>
<dbReference type="PANTHER" id="PTHR33912:SF3">
    <property type="entry name" value="OS01G0939400 PROTEIN"/>
    <property type="match status" value="1"/>
</dbReference>
<gene>
    <name evidence="2" type="ORF">Sangu_0048900</name>
</gene>
<sequence>MSLVDYAASSDEDEPQSPAREQENEQVKEYPEERHRSGVPAPDPSSAPPSDEDPVRARSRSRLSSTWKSRIHQQSILLNLCENSYLIKQEFYNLQPTSSKQTDIVSNQSSELTLPDALFLLNSPVVSSNLLNASDHSSRVAAAMAESAARKRDLNGSSATYPRSKVPKGTLPHSKSVPDTGDGRLLPPQLAGSLGFAPSFPTCPTVAEQFLDIKRTSPEEASTLEKAAYR</sequence>
<feature type="region of interest" description="Disordered" evidence="1">
    <location>
        <begin position="149"/>
        <end position="189"/>
    </location>
</feature>
<comment type="caution">
    <text evidence="2">The sequence shown here is derived from an EMBL/GenBank/DDBJ whole genome shotgun (WGS) entry which is preliminary data.</text>
</comment>
<reference evidence="2" key="2">
    <citation type="journal article" date="2024" name="Plant">
        <title>Genomic evolution and insights into agronomic trait innovations of Sesamum species.</title>
        <authorList>
            <person name="Miao H."/>
            <person name="Wang L."/>
            <person name="Qu L."/>
            <person name="Liu H."/>
            <person name="Sun Y."/>
            <person name="Le M."/>
            <person name="Wang Q."/>
            <person name="Wei S."/>
            <person name="Zheng Y."/>
            <person name="Lin W."/>
            <person name="Duan Y."/>
            <person name="Cao H."/>
            <person name="Xiong S."/>
            <person name="Wang X."/>
            <person name="Wei L."/>
            <person name="Li C."/>
            <person name="Ma Q."/>
            <person name="Ju M."/>
            <person name="Zhao R."/>
            <person name="Li G."/>
            <person name="Mu C."/>
            <person name="Tian Q."/>
            <person name="Mei H."/>
            <person name="Zhang T."/>
            <person name="Gao T."/>
            <person name="Zhang H."/>
        </authorList>
    </citation>
    <scope>NUCLEOTIDE SEQUENCE</scope>
    <source>
        <strain evidence="2">G01</strain>
    </source>
</reference>
<dbReference type="AlphaFoldDB" id="A0AAW2RKA3"/>
<proteinExistence type="predicted"/>
<feature type="region of interest" description="Disordered" evidence="1">
    <location>
        <begin position="1"/>
        <end position="64"/>
    </location>
</feature>
<evidence type="ECO:0000256" key="1">
    <source>
        <dbReference type="SAM" id="MobiDB-lite"/>
    </source>
</evidence>